<keyword evidence="1" id="KW-0413">Isomerase</keyword>
<dbReference type="AlphaFoldDB" id="X1VWN7"/>
<evidence type="ECO:0000256" key="3">
    <source>
        <dbReference type="ARBA" id="ARBA00038858"/>
    </source>
</evidence>
<dbReference type="Pfam" id="PF02350">
    <property type="entry name" value="Epimerase_2"/>
    <property type="match status" value="1"/>
</dbReference>
<dbReference type="PANTHER" id="PTHR43174">
    <property type="entry name" value="UDP-N-ACETYLGLUCOSAMINE 2-EPIMERASE"/>
    <property type="match status" value="1"/>
</dbReference>
<dbReference type="SUPFAM" id="SSF53756">
    <property type="entry name" value="UDP-Glycosyltransferase/glycogen phosphorylase"/>
    <property type="match status" value="1"/>
</dbReference>
<organism evidence="5">
    <name type="scientific">marine sediment metagenome</name>
    <dbReference type="NCBI Taxonomy" id="412755"/>
    <lineage>
        <taxon>unclassified sequences</taxon>
        <taxon>metagenomes</taxon>
        <taxon>ecological metagenomes</taxon>
    </lineage>
</organism>
<comment type="caution">
    <text evidence="5">The sequence shown here is derived from an EMBL/GenBank/DDBJ whole genome shotgun (WGS) entry which is preliminary data.</text>
</comment>
<dbReference type="PANTHER" id="PTHR43174:SF2">
    <property type="entry name" value="UDP-N-ACETYLGLUCOSAMINE 2-EPIMERASE"/>
    <property type="match status" value="1"/>
</dbReference>
<name>X1VWN7_9ZZZZ</name>
<evidence type="ECO:0000259" key="4">
    <source>
        <dbReference type="Pfam" id="PF02350"/>
    </source>
</evidence>
<evidence type="ECO:0000313" key="5">
    <source>
        <dbReference type="EMBL" id="GAJ23011.1"/>
    </source>
</evidence>
<gene>
    <name evidence="5" type="ORF">S12H4_59042</name>
</gene>
<reference evidence="5" key="1">
    <citation type="journal article" date="2014" name="Front. Microbiol.">
        <title>High frequency of phylogenetically diverse reductive dehalogenase-homologous genes in deep subseafloor sedimentary metagenomes.</title>
        <authorList>
            <person name="Kawai M."/>
            <person name="Futagami T."/>
            <person name="Toyoda A."/>
            <person name="Takaki Y."/>
            <person name="Nishi S."/>
            <person name="Hori S."/>
            <person name="Arai W."/>
            <person name="Tsubouchi T."/>
            <person name="Morono Y."/>
            <person name="Uchiyama I."/>
            <person name="Ito T."/>
            <person name="Fujiyama A."/>
            <person name="Inagaki F."/>
            <person name="Takami H."/>
        </authorList>
    </citation>
    <scope>NUCLEOTIDE SEQUENCE</scope>
    <source>
        <strain evidence="5">Expedition CK06-06</strain>
    </source>
</reference>
<feature type="non-terminal residue" evidence="5">
    <location>
        <position position="1"/>
    </location>
</feature>
<comment type="similarity">
    <text evidence="2">Belongs to the UDP-N-acetylglucosamine 2-epimerase family.</text>
</comment>
<dbReference type="Gene3D" id="3.40.50.2000">
    <property type="entry name" value="Glycogen Phosphorylase B"/>
    <property type="match status" value="1"/>
</dbReference>
<dbReference type="InterPro" id="IPR003331">
    <property type="entry name" value="UDP_GlcNAc_Epimerase_2_dom"/>
</dbReference>
<protein>
    <recommendedName>
        <fullName evidence="3">UDP-N-acetylglucosamine 2-epimerase (non-hydrolyzing)</fullName>
        <ecNumber evidence="3">5.1.3.14</ecNumber>
    </recommendedName>
</protein>
<feature type="domain" description="UDP-N-acetylglucosamine 2-epimerase" evidence="4">
    <location>
        <begin position="38"/>
        <end position="99"/>
    </location>
</feature>
<sequence>CIERQIKKTSLLKSPQMKVLVIFGTRPEAIKMAPVIRELRKCSEIQCRVCVTAQHREMLDQVLDIFDTKPDYDLNLMKCNQNLSDTTATVLKAVEKVLINAD</sequence>
<dbReference type="InterPro" id="IPR029767">
    <property type="entry name" value="WecB-like"/>
</dbReference>
<proteinExistence type="inferred from homology"/>
<evidence type="ECO:0000256" key="2">
    <source>
        <dbReference type="ARBA" id="ARBA00038209"/>
    </source>
</evidence>
<dbReference type="EMBL" id="BARW01038479">
    <property type="protein sequence ID" value="GAJ23011.1"/>
    <property type="molecule type" value="Genomic_DNA"/>
</dbReference>
<evidence type="ECO:0000256" key="1">
    <source>
        <dbReference type="ARBA" id="ARBA00023235"/>
    </source>
</evidence>
<dbReference type="EC" id="5.1.3.14" evidence="3"/>
<dbReference type="GO" id="GO:0008761">
    <property type="term" value="F:UDP-N-acetylglucosamine 2-epimerase activity"/>
    <property type="evidence" value="ECO:0007669"/>
    <property type="project" value="UniProtKB-EC"/>
</dbReference>
<accession>X1VWN7</accession>